<feature type="chain" id="PRO_5018310734" evidence="1">
    <location>
        <begin position="20"/>
        <end position="183"/>
    </location>
</feature>
<name>A0A3G9J4Q4_9FIRM</name>
<evidence type="ECO:0000313" key="2">
    <source>
        <dbReference type="EMBL" id="BBH26147.1"/>
    </source>
</evidence>
<sequence length="183" mass="21200">MKKWIVLIIMFAMVTPVYAQDVTKTMKKTELSSLKSLTGCLYDFSIYYASQKMKIKTVKSFNFNKKKDRMFVLLRNPNAIDYDQGALDNHAMIKNFTKDVFGSREKITEKQLVVEGDWGEVSPQLKITKVEQLASDRYRVSENMLFTKVFGTATFEVTKNKASKYHYVIKKLTLKRNGLKHVS</sequence>
<dbReference type="KEGG" id="ebm:SG0102_10810"/>
<gene>
    <name evidence="2" type="ORF">SG0102_10810</name>
</gene>
<dbReference type="RefSeq" id="WP_125119050.1">
    <property type="nucleotide sequence ID" value="NZ_AP019309.1"/>
</dbReference>
<dbReference type="InParanoid" id="A0A3G9J4Q4"/>
<reference evidence="2 3" key="1">
    <citation type="submission" date="2018-11" db="EMBL/GenBank/DDBJ databases">
        <title>Novel Erysipelotrichaceae bacterium isolated from small intestine of a swine.</title>
        <authorList>
            <person name="Kim J.S."/>
            <person name="Choe H."/>
            <person name="Lee Y.R."/>
            <person name="Kim K.M."/>
            <person name="Park D.S."/>
        </authorList>
    </citation>
    <scope>NUCLEOTIDE SEQUENCE [LARGE SCALE GENOMIC DNA]</scope>
    <source>
        <strain evidence="2 3">SG0102</strain>
    </source>
</reference>
<evidence type="ECO:0000256" key="1">
    <source>
        <dbReference type="SAM" id="SignalP"/>
    </source>
</evidence>
<keyword evidence="1" id="KW-0732">Signal</keyword>
<proteinExistence type="predicted"/>
<dbReference type="AlphaFoldDB" id="A0A3G9J4Q4"/>
<organism evidence="2 3">
    <name type="scientific">Intestinibaculum porci</name>
    <dbReference type="NCBI Taxonomy" id="2487118"/>
    <lineage>
        <taxon>Bacteria</taxon>
        <taxon>Bacillati</taxon>
        <taxon>Bacillota</taxon>
        <taxon>Erysipelotrichia</taxon>
        <taxon>Erysipelotrichales</taxon>
        <taxon>Erysipelotrichaceae</taxon>
        <taxon>Intestinibaculum</taxon>
    </lineage>
</organism>
<protein>
    <submittedName>
        <fullName evidence="2">Uncharacterized protein</fullName>
    </submittedName>
</protein>
<dbReference type="EMBL" id="AP019309">
    <property type="protein sequence ID" value="BBH26147.1"/>
    <property type="molecule type" value="Genomic_DNA"/>
</dbReference>
<dbReference type="Proteomes" id="UP000268059">
    <property type="component" value="Chromosome"/>
</dbReference>
<feature type="signal peptide" evidence="1">
    <location>
        <begin position="1"/>
        <end position="19"/>
    </location>
</feature>
<keyword evidence="3" id="KW-1185">Reference proteome</keyword>
<accession>A0A3G9J4Q4</accession>
<evidence type="ECO:0000313" key="3">
    <source>
        <dbReference type="Proteomes" id="UP000268059"/>
    </source>
</evidence>